<dbReference type="InterPro" id="IPR020843">
    <property type="entry name" value="ER"/>
</dbReference>
<dbReference type="InterPro" id="IPR036291">
    <property type="entry name" value="NAD(P)-bd_dom_sf"/>
</dbReference>
<dbReference type="InterPro" id="IPR045010">
    <property type="entry name" value="MDR_fam"/>
</dbReference>
<protein>
    <recommendedName>
        <fullName evidence="2">Enoyl reductase (ER) domain-containing protein</fullName>
    </recommendedName>
</protein>
<keyword evidence="1" id="KW-0560">Oxidoreductase</keyword>
<organism evidence="3 4">
    <name type="scientific">Panaeolus cyanescens</name>
    <dbReference type="NCBI Taxonomy" id="181874"/>
    <lineage>
        <taxon>Eukaryota</taxon>
        <taxon>Fungi</taxon>
        <taxon>Dikarya</taxon>
        <taxon>Basidiomycota</taxon>
        <taxon>Agaricomycotina</taxon>
        <taxon>Agaricomycetes</taxon>
        <taxon>Agaricomycetidae</taxon>
        <taxon>Agaricales</taxon>
        <taxon>Agaricineae</taxon>
        <taxon>Galeropsidaceae</taxon>
        <taxon>Panaeolus</taxon>
    </lineage>
</organism>
<dbReference type="GO" id="GO:0016628">
    <property type="term" value="F:oxidoreductase activity, acting on the CH-CH group of donors, NAD or NADP as acceptor"/>
    <property type="evidence" value="ECO:0007669"/>
    <property type="project" value="InterPro"/>
</dbReference>
<evidence type="ECO:0000259" key="2">
    <source>
        <dbReference type="SMART" id="SM00829"/>
    </source>
</evidence>
<dbReference type="SMART" id="SM00829">
    <property type="entry name" value="PKS_ER"/>
    <property type="match status" value="1"/>
</dbReference>
<dbReference type="AlphaFoldDB" id="A0A409YZ06"/>
<dbReference type="FunCoup" id="A0A409YZ06">
    <property type="interactions" value="58"/>
</dbReference>
<dbReference type="PANTHER" id="PTHR43205">
    <property type="entry name" value="PROSTAGLANDIN REDUCTASE"/>
    <property type="match status" value="1"/>
</dbReference>
<dbReference type="OrthoDB" id="809632at2759"/>
<evidence type="ECO:0000313" key="4">
    <source>
        <dbReference type="Proteomes" id="UP000284842"/>
    </source>
</evidence>
<dbReference type="InParanoid" id="A0A409YZ06"/>
<accession>A0A409YZ06</accession>
<evidence type="ECO:0000313" key="3">
    <source>
        <dbReference type="EMBL" id="PPR08272.1"/>
    </source>
</evidence>
<dbReference type="SUPFAM" id="SSF50129">
    <property type="entry name" value="GroES-like"/>
    <property type="match status" value="1"/>
</dbReference>
<dbReference type="SUPFAM" id="SSF51735">
    <property type="entry name" value="NAD(P)-binding Rossmann-fold domains"/>
    <property type="match status" value="1"/>
</dbReference>
<dbReference type="Gene3D" id="3.90.180.10">
    <property type="entry name" value="Medium-chain alcohol dehydrogenases, catalytic domain"/>
    <property type="match status" value="1"/>
</dbReference>
<gene>
    <name evidence="3" type="ORF">CVT24_001112</name>
</gene>
<dbReference type="InterPro" id="IPR041694">
    <property type="entry name" value="ADH_N_2"/>
</dbReference>
<dbReference type="FunFam" id="3.40.50.720:FF:000121">
    <property type="entry name" value="Prostaglandin reductase 2"/>
    <property type="match status" value="1"/>
</dbReference>
<dbReference type="InterPro" id="IPR013149">
    <property type="entry name" value="ADH-like_C"/>
</dbReference>
<comment type="caution">
    <text evidence="3">The sequence shown here is derived from an EMBL/GenBank/DDBJ whole genome shotgun (WGS) entry which is preliminary data.</text>
</comment>
<reference evidence="3 4" key="1">
    <citation type="journal article" date="2018" name="Evol. Lett.">
        <title>Horizontal gene cluster transfer increased hallucinogenic mushroom diversity.</title>
        <authorList>
            <person name="Reynolds H.T."/>
            <person name="Vijayakumar V."/>
            <person name="Gluck-Thaler E."/>
            <person name="Korotkin H.B."/>
            <person name="Matheny P.B."/>
            <person name="Slot J.C."/>
        </authorList>
    </citation>
    <scope>NUCLEOTIDE SEQUENCE [LARGE SCALE GENOMIC DNA]</scope>
    <source>
        <strain evidence="3 4">2629</strain>
    </source>
</reference>
<dbReference type="InterPro" id="IPR011032">
    <property type="entry name" value="GroES-like_sf"/>
</dbReference>
<dbReference type="PANTHER" id="PTHR43205:SF7">
    <property type="entry name" value="PROSTAGLANDIN REDUCTASE 1"/>
    <property type="match status" value="1"/>
</dbReference>
<evidence type="ECO:0000256" key="1">
    <source>
        <dbReference type="ARBA" id="ARBA00023002"/>
    </source>
</evidence>
<proteinExistence type="predicted"/>
<feature type="domain" description="Enoyl reductase (ER)" evidence="2">
    <location>
        <begin position="22"/>
        <end position="338"/>
    </location>
</feature>
<dbReference type="Gene3D" id="3.40.50.720">
    <property type="entry name" value="NAD(P)-binding Rossmann-like Domain"/>
    <property type="match status" value="1"/>
</dbReference>
<dbReference type="Pfam" id="PF00107">
    <property type="entry name" value="ADH_zinc_N"/>
    <property type="match status" value="1"/>
</dbReference>
<dbReference type="Proteomes" id="UP000284842">
    <property type="component" value="Unassembled WGS sequence"/>
</dbReference>
<sequence>MAPVTNGRVLFNEVPTGFPEPGKTIVYDTTQKIDLDNEPLNGGFLVKVLELSVDPYMRGRMRHPSKKSYSPPFTLGAPLNGFGVGVVLRSEHADVKVGDHLYGFAFDHAQYFIRKTLDGLEKLDNPNNLPWSYFVGVLGMPGKTAHYAWNEYSHAKAGETVFVSTGAGPVGSLVIQLAKAQGLKVIGSAGSEDKVAFMKEIGADVAFNYKTTNTLEVLEREGGIDIYWDNVGGETLEAALEAAKNGARFIECGMISGYNSGGAPVRNLFHVISKSITISGFIVGRLEGNWGKKFWQEVAPKVASGEIKHREHVYEGLDKLPQAILDVQQGNNTAKAVVHVARE</sequence>
<dbReference type="EMBL" id="NHTK01000031">
    <property type="protein sequence ID" value="PPR08272.1"/>
    <property type="molecule type" value="Genomic_DNA"/>
</dbReference>
<dbReference type="CDD" id="cd05288">
    <property type="entry name" value="PGDH"/>
    <property type="match status" value="1"/>
</dbReference>
<keyword evidence="4" id="KW-1185">Reference proteome</keyword>
<name>A0A409YZ06_9AGAR</name>
<dbReference type="Pfam" id="PF16884">
    <property type="entry name" value="ADH_N_2"/>
    <property type="match status" value="1"/>
</dbReference>